<dbReference type="RefSeq" id="WP_230527044.1">
    <property type="nucleotide sequence ID" value="NZ_JAJGAK010000002.1"/>
</dbReference>
<sequence>MKRLILFALLGCAPIAGAWAQTPNNEFIGNLRGANEVPALSTTAKGEFRSYVYNDTLRFKLSYARLEGSVTQAHIHLGQPAVNGGIAVWLCSNLASPPTPPGVMPCPPAPATITGIITPNMVVGPAAQGLAPGEFNELIRSMLKGITYANVHSDLFPGGEARGKVNPP</sequence>
<name>A0ABS8JIJ2_9GAMM</name>
<evidence type="ECO:0000259" key="2">
    <source>
        <dbReference type="SMART" id="SM00754"/>
    </source>
</evidence>
<proteinExistence type="predicted"/>
<dbReference type="SMART" id="SM00754">
    <property type="entry name" value="CHRD"/>
    <property type="match status" value="1"/>
</dbReference>
<feature type="chain" id="PRO_5045212212" evidence="1">
    <location>
        <begin position="21"/>
        <end position="168"/>
    </location>
</feature>
<reference evidence="3" key="1">
    <citation type="submission" date="2021-10" db="EMBL/GenBank/DDBJ databases">
        <authorList>
            <person name="Lyu M."/>
            <person name="Wang X."/>
            <person name="Meng X."/>
            <person name="Xu K."/>
        </authorList>
    </citation>
    <scope>NUCLEOTIDE SEQUENCE</scope>
    <source>
        <strain evidence="3">A6</strain>
    </source>
</reference>
<dbReference type="InterPro" id="IPR010895">
    <property type="entry name" value="CHRD"/>
</dbReference>
<feature type="domain" description="CHRD" evidence="2">
    <location>
        <begin position="25"/>
        <end position="167"/>
    </location>
</feature>
<dbReference type="Proteomes" id="UP001165293">
    <property type="component" value="Unassembled WGS sequence"/>
</dbReference>
<keyword evidence="4" id="KW-1185">Reference proteome</keyword>
<accession>A0ABS8JIJ2</accession>
<evidence type="ECO:0000256" key="1">
    <source>
        <dbReference type="SAM" id="SignalP"/>
    </source>
</evidence>
<feature type="signal peptide" evidence="1">
    <location>
        <begin position="1"/>
        <end position="20"/>
    </location>
</feature>
<protein>
    <submittedName>
        <fullName evidence="3">CHRD domain-containing protein</fullName>
    </submittedName>
</protein>
<keyword evidence="1" id="KW-0732">Signal</keyword>
<evidence type="ECO:0000313" key="3">
    <source>
        <dbReference type="EMBL" id="MCC8363417.1"/>
    </source>
</evidence>
<organism evidence="3 4">
    <name type="scientific">Noviluteimonas lactosilytica</name>
    <dbReference type="NCBI Taxonomy" id="2888523"/>
    <lineage>
        <taxon>Bacteria</taxon>
        <taxon>Pseudomonadati</taxon>
        <taxon>Pseudomonadota</taxon>
        <taxon>Gammaproteobacteria</taxon>
        <taxon>Lysobacterales</taxon>
        <taxon>Lysobacteraceae</taxon>
        <taxon>Noviluteimonas</taxon>
    </lineage>
</organism>
<dbReference type="Pfam" id="PF07452">
    <property type="entry name" value="CHRD"/>
    <property type="match status" value="1"/>
</dbReference>
<comment type="caution">
    <text evidence="3">The sequence shown here is derived from an EMBL/GenBank/DDBJ whole genome shotgun (WGS) entry which is preliminary data.</text>
</comment>
<evidence type="ECO:0000313" key="4">
    <source>
        <dbReference type="Proteomes" id="UP001165293"/>
    </source>
</evidence>
<gene>
    <name evidence="3" type="ORF">LK996_10065</name>
</gene>
<dbReference type="EMBL" id="JAJGAK010000002">
    <property type="protein sequence ID" value="MCC8363417.1"/>
    <property type="molecule type" value="Genomic_DNA"/>
</dbReference>